<dbReference type="Proteomes" id="UP000048948">
    <property type="component" value="Unassembled WGS sequence"/>
</dbReference>
<gene>
    <name evidence="2" type="ORF">ERS027646_00847</name>
</gene>
<dbReference type="AlphaFoldDB" id="A0A655A232"/>
<sequence length="108" mass="10900">MSTSRARAPSAVSSAARRDRTNVKVCAPSTIRSAITRAASAPAERRTGAPCSPITSDRSAGSHNATVRAPRGEPSSVTSTTGWPIRSAAVAPGEAVVALAKITVGCAE</sequence>
<feature type="compositionally biased region" description="Low complexity" evidence="1">
    <location>
        <begin position="1"/>
        <end position="15"/>
    </location>
</feature>
<dbReference type="EMBL" id="CNGE01000100">
    <property type="protein sequence ID" value="CKR87174.1"/>
    <property type="molecule type" value="Genomic_DNA"/>
</dbReference>
<organism evidence="2 3">
    <name type="scientific">Mycobacterium tuberculosis</name>
    <dbReference type="NCBI Taxonomy" id="1773"/>
    <lineage>
        <taxon>Bacteria</taxon>
        <taxon>Bacillati</taxon>
        <taxon>Actinomycetota</taxon>
        <taxon>Actinomycetes</taxon>
        <taxon>Mycobacteriales</taxon>
        <taxon>Mycobacteriaceae</taxon>
        <taxon>Mycobacterium</taxon>
        <taxon>Mycobacterium tuberculosis complex</taxon>
    </lineage>
</organism>
<name>A0A655A232_MYCTX</name>
<protein>
    <submittedName>
        <fullName evidence="2">Uncharacterized protein</fullName>
    </submittedName>
</protein>
<evidence type="ECO:0000313" key="3">
    <source>
        <dbReference type="Proteomes" id="UP000048948"/>
    </source>
</evidence>
<reference evidence="2 3" key="1">
    <citation type="submission" date="2015-03" db="EMBL/GenBank/DDBJ databases">
        <authorList>
            <consortium name="Pathogen Informatics"/>
        </authorList>
    </citation>
    <scope>NUCLEOTIDE SEQUENCE [LARGE SCALE GENOMIC DNA]</scope>
    <source>
        <strain evidence="2 3">Bir 172</strain>
    </source>
</reference>
<accession>A0A655A232</accession>
<proteinExistence type="predicted"/>
<evidence type="ECO:0000256" key="1">
    <source>
        <dbReference type="SAM" id="MobiDB-lite"/>
    </source>
</evidence>
<evidence type="ECO:0000313" key="2">
    <source>
        <dbReference type="EMBL" id="CKR87174.1"/>
    </source>
</evidence>
<feature type="compositionally biased region" description="Polar residues" evidence="1">
    <location>
        <begin position="53"/>
        <end position="65"/>
    </location>
</feature>
<feature type="region of interest" description="Disordered" evidence="1">
    <location>
        <begin position="1"/>
        <end position="81"/>
    </location>
</feature>